<feature type="compositionally biased region" description="Low complexity" evidence="1">
    <location>
        <begin position="256"/>
        <end position="276"/>
    </location>
</feature>
<dbReference type="EMBL" id="KI669516">
    <property type="protein sequence ID" value="OCF30465.1"/>
    <property type="molecule type" value="Genomic_DNA"/>
</dbReference>
<name>A0A1B9GHK0_9TREE</name>
<feature type="compositionally biased region" description="Low complexity" evidence="1">
    <location>
        <begin position="1"/>
        <end position="11"/>
    </location>
</feature>
<dbReference type="AlphaFoldDB" id="A0A1B9GHK0"/>
<evidence type="ECO:0000313" key="2">
    <source>
        <dbReference type="EMBL" id="OCF30465.1"/>
    </source>
</evidence>
<feature type="compositionally biased region" description="Basic and acidic residues" evidence="1">
    <location>
        <begin position="50"/>
        <end position="62"/>
    </location>
</feature>
<dbReference type="Proteomes" id="UP000092666">
    <property type="component" value="Unassembled WGS sequence"/>
</dbReference>
<organism evidence="2 3">
    <name type="scientific">Kwoniella heveanensis BCC8398</name>
    <dbReference type="NCBI Taxonomy" id="1296120"/>
    <lineage>
        <taxon>Eukaryota</taxon>
        <taxon>Fungi</taxon>
        <taxon>Dikarya</taxon>
        <taxon>Basidiomycota</taxon>
        <taxon>Agaricomycotina</taxon>
        <taxon>Tremellomycetes</taxon>
        <taxon>Tremellales</taxon>
        <taxon>Cryptococcaceae</taxon>
        <taxon>Kwoniella</taxon>
    </lineage>
</organism>
<proteinExistence type="predicted"/>
<keyword evidence="3" id="KW-1185">Reference proteome</keyword>
<feature type="region of interest" description="Disordered" evidence="1">
    <location>
        <begin position="256"/>
        <end position="286"/>
    </location>
</feature>
<accession>A0A1B9GHK0</accession>
<reference evidence="2 3" key="1">
    <citation type="submission" date="2013-07" db="EMBL/GenBank/DDBJ databases">
        <title>The Genome Sequence of Cryptococcus heveanensis BCC8398.</title>
        <authorList>
            <consortium name="The Broad Institute Genome Sequencing Platform"/>
            <person name="Cuomo C."/>
            <person name="Litvintseva A."/>
            <person name="Chen Y."/>
            <person name="Heitman J."/>
            <person name="Sun S."/>
            <person name="Springer D."/>
            <person name="Dromer F."/>
            <person name="Young S.K."/>
            <person name="Zeng Q."/>
            <person name="Gargeya S."/>
            <person name="Fitzgerald M."/>
            <person name="Abouelleil A."/>
            <person name="Alvarado L."/>
            <person name="Berlin A.M."/>
            <person name="Chapman S.B."/>
            <person name="Dewar J."/>
            <person name="Goldberg J."/>
            <person name="Griggs A."/>
            <person name="Gujja S."/>
            <person name="Hansen M."/>
            <person name="Howarth C."/>
            <person name="Imamovic A."/>
            <person name="Larimer J."/>
            <person name="McCowan C."/>
            <person name="Murphy C."/>
            <person name="Pearson M."/>
            <person name="Priest M."/>
            <person name="Roberts A."/>
            <person name="Saif S."/>
            <person name="Shea T."/>
            <person name="Sykes S."/>
            <person name="Wortman J."/>
            <person name="Nusbaum C."/>
            <person name="Birren B."/>
        </authorList>
    </citation>
    <scope>NUCLEOTIDE SEQUENCE [LARGE SCALE GENOMIC DNA]</scope>
    <source>
        <strain evidence="2 3">BCC8398</strain>
    </source>
</reference>
<evidence type="ECO:0000256" key="1">
    <source>
        <dbReference type="SAM" id="MobiDB-lite"/>
    </source>
</evidence>
<feature type="compositionally biased region" description="Polar residues" evidence="1">
    <location>
        <begin position="181"/>
        <end position="200"/>
    </location>
</feature>
<feature type="region of interest" description="Disordered" evidence="1">
    <location>
        <begin position="1"/>
        <end position="72"/>
    </location>
</feature>
<gene>
    <name evidence="2" type="ORF">I316_07901</name>
</gene>
<evidence type="ECO:0000313" key="3">
    <source>
        <dbReference type="Proteomes" id="UP000092666"/>
    </source>
</evidence>
<protein>
    <submittedName>
        <fullName evidence="2">Uncharacterized protein</fullName>
    </submittedName>
</protein>
<sequence length="368" mass="38922">MSTQLPPTTLPDDGDTDMPFRPGFPARRFTGGAASSDGDDSGSETPMPRSDCESEPEAHESEPSTPSKGALITQEDIDEIRQPLVERLTALTVETIHTDALDRAQVTAREGLTAEEADQRIEDRHKALHASYADTLKAELTKLVLGKALPRFMRQRGLGYTPSSQIADVPQTAGSVAGTDTRMTGTIPVSGTNRSSSAPSQRHLPASDAAFHLEQELPGLFGQCGQEDDDIPRAIRQAAQDCFDKLSSVSLELVSTSLTGPGRGSPASATTSSFPSMTQVGTGKRRRLSDHLGAIASSSASEAASYHRNLEGGVSLADPDESTPTALGKRQKIHVETAETNAATTAGSAVSRETRASLASQRDDNVDI</sequence>
<feature type="region of interest" description="Disordered" evidence="1">
    <location>
        <begin position="175"/>
        <end position="203"/>
    </location>
</feature>
<reference evidence="3" key="2">
    <citation type="submission" date="2013-12" db="EMBL/GenBank/DDBJ databases">
        <title>Evolution of pathogenesis and genome organization in the Tremellales.</title>
        <authorList>
            <person name="Cuomo C."/>
            <person name="Litvintseva A."/>
            <person name="Heitman J."/>
            <person name="Chen Y."/>
            <person name="Sun S."/>
            <person name="Springer D."/>
            <person name="Dromer F."/>
            <person name="Young S."/>
            <person name="Zeng Q."/>
            <person name="Chapman S."/>
            <person name="Gujja S."/>
            <person name="Saif S."/>
            <person name="Birren B."/>
        </authorList>
    </citation>
    <scope>NUCLEOTIDE SEQUENCE [LARGE SCALE GENOMIC DNA]</scope>
    <source>
        <strain evidence="3">BCC8398</strain>
    </source>
</reference>
<feature type="region of interest" description="Disordered" evidence="1">
    <location>
        <begin position="312"/>
        <end position="368"/>
    </location>
</feature>